<feature type="non-terminal residue" evidence="1">
    <location>
        <position position="561"/>
    </location>
</feature>
<sequence length="561" mass="60265">MLHSTGLTALLTLGLLAKRVVAVPTSTPRSDPSVSCVLVSSISSVLLSVLEISWGGCGSFGINTTDPNLQCGYLEVPMDYHDSSAGNARLAVIKYAATAKKLGTIFFNPGGPGDSGLETIAIFGPVFGQGFQGAFDVVSWDPRGVGQTFPGEVYCFNNTEEDAGFWEHTPVTYINETIAGQFDKRDLDELYSQVDLTERKFKQFAAHCLSGPVAPYFKYLGTSSTVRDLVSLGDAIVGKGEPIDYWGVSYGTVLGFNFLNMFPERAGHVTLDGVVDPTAWTSYKVTSDTAVLLRLSLADVEKTYSGLADGCAKAGRAGCKLIEFTGDNASGDDVKTLLDYAHDVIAWLFGLLYSPATWSHDVNNYIYDVVALALQASRAYNITVPGGHKYNVPSSNTTINQSFLSLASVASSPNLTSYTSMAISGADNFNDDNTKIKDIFDIIVDTTREVTPTCKYTSSGWPVRSVERLPPYTPKELKTPVLVIGNTADPITPLPGAKSVAKLLGNNAFLVEQLGFGHTSLAQASSCTLDIIRDYFANSVLPQERSTQCPVDDPDLFPALN</sequence>
<comment type="caution">
    <text evidence="1">The sequence shown here is derived from an EMBL/GenBank/DDBJ whole genome shotgun (WGS) entry which is preliminary data.</text>
</comment>
<gene>
    <name evidence="1" type="ORF">BDM02DRAFT_3209927</name>
</gene>
<accession>A0ACB6Z5L0</accession>
<proteinExistence type="predicted"/>
<reference evidence="1" key="1">
    <citation type="submission" date="2019-10" db="EMBL/GenBank/DDBJ databases">
        <authorList>
            <consortium name="DOE Joint Genome Institute"/>
            <person name="Kuo A."/>
            <person name="Miyauchi S."/>
            <person name="Kiss E."/>
            <person name="Drula E."/>
            <person name="Kohler A."/>
            <person name="Sanchez-Garcia M."/>
            <person name="Andreopoulos B."/>
            <person name="Barry K.W."/>
            <person name="Bonito G."/>
            <person name="Buee M."/>
            <person name="Carver A."/>
            <person name="Chen C."/>
            <person name="Cichocki N."/>
            <person name="Clum A."/>
            <person name="Culley D."/>
            <person name="Crous P.W."/>
            <person name="Fauchery L."/>
            <person name="Girlanda M."/>
            <person name="Hayes R."/>
            <person name="Keri Z."/>
            <person name="Labutti K."/>
            <person name="Lipzen A."/>
            <person name="Lombard V."/>
            <person name="Magnuson J."/>
            <person name="Maillard F."/>
            <person name="Morin E."/>
            <person name="Murat C."/>
            <person name="Nolan M."/>
            <person name="Ohm R."/>
            <person name="Pangilinan J."/>
            <person name="Pereira M."/>
            <person name="Perotto S."/>
            <person name="Peter M."/>
            <person name="Riley R."/>
            <person name="Sitrit Y."/>
            <person name="Stielow B."/>
            <person name="Szollosi G."/>
            <person name="Zifcakova L."/>
            <person name="Stursova M."/>
            <person name="Spatafora J.W."/>
            <person name="Tedersoo L."/>
            <person name="Vaario L.-M."/>
            <person name="Yamada A."/>
            <person name="Yan M."/>
            <person name="Wang P."/>
            <person name="Xu J."/>
            <person name="Bruns T."/>
            <person name="Baldrian P."/>
            <person name="Vilgalys R."/>
            <person name="Henrissat B."/>
            <person name="Grigoriev I.V."/>
            <person name="Hibbett D."/>
            <person name="Nagy L.G."/>
            <person name="Martin F.M."/>
        </authorList>
    </citation>
    <scope>NUCLEOTIDE SEQUENCE</scope>
    <source>
        <strain evidence="1">P2</strain>
    </source>
</reference>
<organism evidence="1 2">
    <name type="scientific">Thelephora ganbajun</name>
    <name type="common">Ganba fungus</name>
    <dbReference type="NCBI Taxonomy" id="370292"/>
    <lineage>
        <taxon>Eukaryota</taxon>
        <taxon>Fungi</taxon>
        <taxon>Dikarya</taxon>
        <taxon>Basidiomycota</taxon>
        <taxon>Agaricomycotina</taxon>
        <taxon>Agaricomycetes</taxon>
        <taxon>Thelephorales</taxon>
        <taxon>Thelephoraceae</taxon>
        <taxon>Thelephora</taxon>
    </lineage>
</organism>
<name>A0ACB6Z5L0_THEGA</name>
<dbReference type="EMBL" id="MU118119">
    <property type="protein sequence ID" value="KAF9644794.1"/>
    <property type="molecule type" value="Genomic_DNA"/>
</dbReference>
<dbReference type="Proteomes" id="UP000886501">
    <property type="component" value="Unassembled WGS sequence"/>
</dbReference>
<keyword evidence="2" id="KW-1185">Reference proteome</keyword>
<reference evidence="1" key="2">
    <citation type="journal article" date="2020" name="Nat. Commun.">
        <title>Large-scale genome sequencing of mycorrhizal fungi provides insights into the early evolution of symbiotic traits.</title>
        <authorList>
            <person name="Miyauchi S."/>
            <person name="Kiss E."/>
            <person name="Kuo A."/>
            <person name="Drula E."/>
            <person name="Kohler A."/>
            <person name="Sanchez-Garcia M."/>
            <person name="Morin E."/>
            <person name="Andreopoulos B."/>
            <person name="Barry K.W."/>
            <person name="Bonito G."/>
            <person name="Buee M."/>
            <person name="Carver A."/>
            <person name="Chen C."/>
            <person name="Cichocki N."/>
            <person name="Clum A."/>
            <person name="Culley D."/>
            <person name="Crous P.W."/>
            <person name="Fauchery L."/>
            <person name="Girlanda M."/>
            <person name="Hayes R.D."/>
            <person name="Keri Z."/>
            <person name="LaButti K."/>
            <person name="Lipzen A."/>
            <person name="Lombard V."/>
            <person name="Magnuson J."/>
            <person name="Maillard F."/>
            <person name="Murat C."/>
            <person name="Nolan M."/>
            <person name="Ohm R.A."/>
            <person name="Pangilinan J."/>
            <person name="Pereira M.F."/>
            <person name="Perotto S."/>
            <person name="Peter M."/>
            <person name="Pfister S."/>
            <person name="Riley R."/>
            <person name="Sitrit Y."/>
            <person name="Stielow J.B."/>
            <person name="Szollosi G."/>
            <person name="Zifcakova L."/>
            <person name="Stursova M."/>
            <person name="Spatafora J.W."/>
            <person name="Tedersoo L."/>
            <person name="Vaario L.M."/>
            <person name="Yamada A."/>
            <person name="Yan M."/>
            <person name="Wang P."/>
            <person name="Xu J."/>
            <person name="Bruns T."/>
            <person name="Baldrian P."/>
            <person name="Vilgalys R."/>
            <person name="Dunand C."/>
            <person name="Henrissat B."/>
            <person name="Grigoriev I.V."/>
            <person name="Hibbett D."/>
            <person name="Nagy L.G."/>
            <person name="Martin F.M."/>
        </authorList>
    </citation>
    <scope>NUCLEOTIDE SEQUENCE</scope>
    <source>
        <strain evidence="1">P2</strain>
    </source>
</reference>
<evidence type="ECO:0000313" key="2">
    <source>
        <dbReference type="Proteomes" id="UP000886501"/>
    </source>
</evidence>
<evidence type="ECO:0000313" key="1">
    <source>
        <dbReference type="EMBL" id="KAF9644794.1"/>
    </source>
</evidence>
<protein>
    <submittedName>
        <fullName evidence="1">Alpha/beta-hydrolase</fullName>
    </submittedName>
</protein>